<name>A0A4Q0VN30_9BACI</name>
<feature type="domain" description="PPM-type phosphatase" evidence="4">
    <location>
        <begin position="200"/>
        <end position="412"/>
    </location>
</feature>
<dbReference type="InterPro" id="IPR052016">
    <property type="entry name" value="Bact_Sigma-Reg"/>
</dbReference>
<accession>A0A4Q0VN30</accession>
<keyword evidence="2" id="KW-0175">Coiled coil</keyword>
<protein>
    <submittedName>
        <fullName evidence="5">PAS domain-containing protein</fullName>
    </submittedName>
</protein>
<dbReference type="NCBIfam" id="TIGR00229">
    <property type="entry name" value="sensory_box"/>
    <property type="match status" value="1"/>
</dbReference>
<dbReference type="SUPFAM" id="SSF55785">
    <property type="entry name" value="PYP-like sensor domain (PAS domain)"/>
    <property type="match status" value="1"/>
</dbReference>
<dbReference type="PANTHER" id="PTHR43156">
    <property type="entry name" value="STAGE II SPORULATION PROTEIN E-RELATED"/>
    <property type="match status" value="1"/>
</dbReference>
<dbReference type="Gene3D" id="3.30.450.20">
    <property type="entry name" value="PAS domain"/>
    <property type="match status" value="1"/>
</dbReference>
<organism evidence="5 6">
    <name type="scientific">Anaerobacillus alkaliphilus</name>
    <dbReference type="NCBI Taxonomy" id="1548597"/>
    <lineage>
        <taxon>Bacteria</taxon>
        <taxon>Bacillati</taxon>
        <taxon>Bacillota</taxon>
        <taxon>Bacilli</taxon>
        <taxon>Bacillales</taxon>
        <taxon>Bacillaceae</taxon>
        <taxon>Anaerobacillus</taxon>
    </lineage>
</organism>
<evidence type="ECO:0000313" key="5">
    <source>
        <dbReference type="EMBL" id="RXI96376.1"/>
    </source>
</evidence>
<dbReference type="CDD" id="cd00130">
    <property type="entry name" value="PAS"/>
    <property type="match status" value="1"/>
</dbReference>
<sequence length="413" mass="47391">MIKRHHLYYENVRSLLLMDVKILDGLPCGYVALNDSGTIQSINQPLVDRLGYTKDELHQKHFDVLLSPSARLFYQLYFFPMMRVQEKIEEMYISLLTNDGVELPVLLNANRKNKGDTFLNECIVIPMSKRNEFEDELIQARKDAEMAFEEKNKANEALEVKQRELLILLNKNKLYQEKIETELQLAKKIQEVSLTLPIHNEEISITTFYKPSSELSGDIFGIYNINDFQYGVIIIDVMGHGISSALVSLSLRSLFQTLISKGESVETVIKELDHYLNTLFENNSDIRHYATGIHLHINTEKREIEFINAGHPPVVIIDNEEINYLHSTSPPIGLLDDLEFKASKVSYTNTSRLFLYTDGITDLVPIKELSSVLKDCNDEQPAVLKNILSNLIQEKEKNFSESDDQSFMIIDLL</sequence>
<keyword evidence="6" id="KW-1185">Reference proteome</keyword>
<gene>
    <name evidence="5" type="ORF">DS745_21915</name>
</gene>
<dbReference type="InterPro" id="IPR036457">
    <property type="entry name" value="PPM-type-like_dom_sf"/>
</dbReference>
<dbReference type="SMART" id="SM00091">
    <property type="entry name" value="PAS"/>
    <property type="match status" value="1"/>
</dbReference>
<dbReference type="EMBL" id="QOUX01000047">
    <property type="protein sequence ID" value="RXI96376.1"/>
    <property type="molecule type" value="Genomic_DNA"/>
</dbReference>
<dbReference type="OrthoDB" id="9763484at2"/>
<dbReference type="GO" id="GO:0016791">
    <property type="term" value="F:phosphatase activity"/>
    <property type="evidence" value="ECO:0007669"/>
    <property type="project" value="TreeGrafter"/>
</dbReference>
<comment type="caution">
    <text evidence="5">The sequence shown here is derived from an EMBL/GenBank/DDBJ whole genome shotgun (WGS) entry which is preliminary data.</text>
</comment>
<evidence type="ECO:0000259" key="4">
    <source>
        <dbReference type="SMART" id="SM00331"/>
    </source>
</evidence>
<dbReference type="Proteomes" id="UP000290649">
    <property type="component" value="Unassembled WGS sequence"/>
</dbReference>
<evidence type="ECO:0000256" key="2">
    <source>
        <dbReference type="SAM" id="Coils"/>
    </source>
</evidence>
<dbReference type="AlphaFoldDB" id="A0A4Q0VN30"/>
<feature type="domain" description="PAS" evidence="3">
    <location>
        <begin position="17"/>
        <end position="83"/>
    </location>
</feature>
<proteinExistence type="predicted"/>
<dbReference type="SMART" id="SM00331">
    <property type="entry name" value="PP2C_SIG"/>
    <property type="match status" value="1"/>
</dbReference>
<dbReference type="Pfam" id="PF07228">
    <property type="entry name" value="SpoIIE"/>
    <property type="match status" value="1"/>
</dbReference>
<dbReference type="InterPro" id="IPR035965">
    <property type="entry name" value="PAS-like_dom_sf"/>
</dbReference>
<reference evidence="5 6" key="1">
    <citation type="journal article" date="2019" name="Int. J. Syst. Evol. Microbiol.">
        <title>Anaerobacillus alkaliphilus sp. nov., a novel alkaliphilic and moderately halophilic bacterium.</title>
        <authorList>
            <person name="Borsodi A.K."/>
            <person name="Aszalos J.M."/>
            <person name="Bihari P."/>
            <person name="Nagy I."/>
            <person name="Schumann P."/>
            <person name="Sproer C."/>
            <person name="Kovacs A.L."/>
            <person name="Boka K."/>
            <person name="Dobosy P."/>
            <person name="Ovari M."/>
            <person name="Szili-Kovacs T."/>
            <person name="Toth E."/>
        </authorList>
    </citation>
    <scope>NUCLEOTIDE SEQUENCE [LARGE SCALE GENOMIC DNA]</scope>
    <source>
        <strain evidence="5 6">B16-10</strain>
    </source>
</reference>
<dbReference type="Pfam" id="PF13426">
    <property type="entry name" value="PAS_9"/>
    <property type="match status" value="1"/>
</dbReference>
<dbReference type="PANTHER" id="PTHR43156:SF14">
    <property type="entry name" value="PHOSPHOSERINE PHOSPHATASE RSBP"/>
    <property type="match status" value="1"/>
</dbReference>
<keyword evidence="1" id="KW-0378">Hydrolase</keyword>
<dbReference type="InterPro" id="IPR000014">
    <property type="entry name" value="PAS"/>
</dbReference>
<evidence type="ECO:0000259" key="3">
    <source>
        <dbReference type="SMART" id="SM00091"/>
    </source>
</evidence>
<dbReference type="InterPro" id="IPR001932">
    <property type="entry name" value="PPM-type_phosphatase-like_dom"/>
</dbReference>
<evidence type="ECO:0000313" key="6">
    <source>
        <dbReference type="Proteomes" id="UP000290649"/>
    </source>
</evidence>
<dbReference type="SUPFAM" id="SSF81606">
    <property type="entry name" value="PP2C-like"/>
    <property type="match status" value="1"/>
</dbReference>
<evidence type="ECO:0000256" key="1">
    <source>
        <dbReference type="ARBA" id="ARBA00022801"/>
    </source>
</evidence>
<dbReference type="Gene3D" id="3.60.40.10">
    <property type="entry name" value="PPM-type phosphatase domain"/>
    <property type="match status" value="1"/>
</dbReference>
<feature type="coiled-coil region" evidence="2">
    <location>
        <begin position="130"/>
        <end position="171"/>
    </location>
</feature>